<keyword evidence="5" id="KW-1185">Reference proteome</keyword>
<evidence type="ECO:0000259" key="3">
    <source>
        <dbReference type="Pfam" id="PF13359"/>
    </source>
</evidence>
<dbReference type="AlphaFoldDB" id="A0A0L6V470"/>
<sequence>LVPYPSIATPKNEEFNFIHSSTQMVVEWLFGCLKTRFQLLLTAQRAHPAHSTSQSGMHVIPRNL</sequence>
<reference evidence="4 5" key="1">
    <citation type="submission" date="2015-08" db="EMBL/GenBank/DDBJ databases">
        <title>Next Generation Sequencing and Analysis of the Genome of Puccinia sorghi L Schw, the Causal Agent of Maize Common Rust.</title>
        <authorList>
            <person name="Rochi L."/>
            <person name="Burguener G."/>
            <person name="Darino M."/>
            <person name="Turjanski A."/>
            <person name="Kreff E."/>
            <person name="Dieguez M.J."/>
            <person name="Sacco F."/>
        </authorList>
    </citation>
    <scope>NUCLEOTIDE SEQUENCE [LARGE SCALE GENOMIC DNA]</scope>
    <source>
        <strain evidence="4 5">RO10H11247</strain>
    </source>
</reference>
<name>A0A0L6V470_9BASI</name>
<dbReference type="Pfam" id="PF13359">
    <property type="entry name" value="DDE_Tnp_4"/>
    <property type="match status" value="1"/>
</dbReference>
<dbReference type="Proteomes" id="UP000037035">
    <property type="component" value="Unassembled WGS sequence"/>
</dbReference>
<dbReference type="InterPro" id="IPR027806">
    <property type="entry name" value="HARBI1_dom"/>
</dbReference>
<comment type="caution">
    <text evidence="4">The sequence shown here is derived from an EMBL/GenBank/DDBJ whole genome shotgun (WGS) entry which is preliminary data.</text>
</comment>
<comment type="cofactor">
    <cofactor evidence="1">
        <name>a divalent metal cation</name>
        <dbReference type="ChEBI" id="CHEBI:60240"/>
    </cofactor>
</comment>
<feature type="non-terminal residue" evidence="4">
    <location>
        <position position="1"/>
    </location>
</feature>
<dbReference type="EMBL" id="LAVV01007742">
    <property type="protein sequence ID" value="KNZ54920.1"/>
    <property type="molecule type" value="Genomic_DNA"/>
</dbReference>
<dbReference type="VEuPathDB" id="FungiDB:VP01_2816g1"/>
<evidence type="ECO:0000313" key="4">
    <source>
        <dbReference type="EMBL" id="KNZ54920.1"/>
    </source>
</evidence>
<gene>
    <name evidence="4" type="ORF">VP01_2816g1</name>
</gene>
<organism evidence="4 5">
    <name type="scientific">Puccinia sorghi</name>
    <dbReference type="NCBI Taxonomy" id="27349"/>
    <lineage>
        <taxon>Eukaryota</taxon>
        <taxon>Fungi</taxon>
        <taxon>Dikarya</taxon>
        <taxon>Basidiomycota</taxon>
        <taxon>Pucciniomycotina</taxon>
        <taxon>Pucciniomycetes</taxon>
        <taxon>Pucciniales</taxon>
        <taxon>Pucciniaceae</taxon>
        <taxon>Puccinia</taxon>
    </lineage>
</organism>
<keyword evidence="2" id="KW-0479">Metal-binding</keyword>
<evidence type="ECO:0000256" key="1">
    <source>
        <dbReference type="ARBA" id="ARBA00001968"/>
    </source>
</evidence>
<feature type="domain" description="DDE Tnp4" evidence="3">
    <location>
        <begin position="9"/>
        <end position="45"/>
    </location>
</feature>
<proteinExistence type="predicted"/>
<dbReference type="OrthoDB" id="1681765at2759"/>
<dbReference type="GO" id="GO:0046872">
    <property type="term" value="F:metal ion binding"/>
    <property type="evidence" value="ECO:0007669"/>
    <property type="project" value="UniProtKB-KW"/>
</dbReference>
<protein>
    <recommendedName>
        <fullName evidence="3">DDE Tnp4 domain-containing protein</fullName>
    </recommendedName>
</protein>
<evidence type="ECO:0000313" key="5">
    <source>
        <dbReference type="Proteomes" id="UP000037035"/>
    </source>
</evidence>
<evidence type="ECO:0000256" key="2">
    <source>
        <dbReference type="ARBA" id="ARBA00022723"/>
    </source>
</evidence>
<accession>A0A0L6V470</accession>